<dbReference type="EMBL" id="ADLO01000032">
    <property type="protein sequence ID" value="KGF56680.1"/>
    <property type="molecule type" value="Genomic_DNA"/>
</dbReference>
<comment type="caution">
    <text evidence="1">The sequence shown here is derived from an EMBL/GenBank/DDBJ whole genome shotgun (WGS) entry which is preliminary data.</text>
</comment>
<gene>
    <name evidence="1" type="ORF">HMPREF9460_00849</name>
</gene>
<dbReference type="RefSeq" id="WP_021631305.1">
    <property type="nucleotide sequence ID" value="NZ_KN174161.1"/>
</dbReference>
<dbReference type="PATRIC" id="fig|742738.3.peg.886"/>
<evidence type="ECO:0000313" key="2">
    <source>
        <dbReference type="Proteomes" id="UP000029585"/>
    </source>
</evidence>
<dbReference type="Proteomes" id="UP000029585">
    <property type="component" value="Unassembled WGS sequence"/>
</dbReference>
<dbReference type="HOGENOM" id="CLU_2493321_0_0_9"/>
<proteinExistence type="predicted"/>
<organism evidence="1 2">
    <name type="scientific">Flavonifractor plautii 1_3_50AFAA</name>
    <dbReference type="NCBI Taxonomy" id="742738"/>
    <lineage>
        <taxon>Bacteria</taxon>
        <taxon>Bacillati</taxon>
        <taxon>Bacillota</taxon>
        <taxon>Clostridia</taxon>
        <taxon>Eubacteriales</taxon>
        <taxon>Oscillospiraceae</taxon>
        <taxon>Flavonifractor</taxon>
    </lineage>
</organism>
<name>A0A096BC40_FLAPL</name>
<dbReference type="AlphaFoldDB" id="A0A096BC40"/>
<evidence type="ECO:0000313" key="1">
    <source>
        <dbReference type="EMBL" id="KGF56680.1"/>
    </source>
</evidence>
<reference evidence="1 2" key="1">
    <citation type="submission" date="2011-08" db="EMBL/GenBank/DDBJ databases">
        <title>The Genome Sequence of Clostridium orbiscindens 1_3_50AFAA.</title>
        <authorList>
            <consortium name="The Broad Institute Genome Sequencing Platform"/>
            <person name="Earl A."/>
            <person name="Ward D."/>
            <person name="Feldgarden M."/>
            <person name="Gevers D."/>
            <person name="Daigneault M."/>
            <person name="Strauss J."/>
            <person name="Allen-Vercoe E."/>
            <person name="Young S.K."/>
            <person name="Zeng Q."/>
            <person name="Gargeya S."/>
            <person name="Fitzgerald M."/>
            <person name="Haas B."/>
            <person name="Abouelleil A."/>
            <person name="Alvarado L."/>
            <person name="Arachchi H.M."/>
            <person name="Berlin A."/>
            <person name="Brown A."/>
            <person name="Chapman S.B."/>
            <person name="Chen Z."/>
            <person name="Dunbar C."/>
            <person name="Freedman E."/>
            <person name="Gearin G."/>
            <person name="Gellesch M."/>
            <person name="Goldberg J."/>
            <person name="Griggs A."/>
            <person name="Gujja S."/>
            <person name="Heiman D."/>
            <person name="Howarth C."/>
            <person name="Larson L."/>
            <person name="Lui A."/>
            <person name="MacDonald P.J.P."/>
            <person name="Montmayeur A."/>
            <person name="Murphy C."/>
            <person name="Neiman D."/>
            <person name="Pearson M."/>
            <person name="Priest M."/>
            <person name="Roberts A."/>
            <person name="Saif S."/>
            <person name="Shea T."/>
            <person name="Shenoy N."/>
            <person name="Sisk P."/>
            <person name="Stolte C."/>
            <person name="Sykes S."/>
            <person name="Wortman J."/>
            <person name="Nusbaum C."/>
            <person name="Birren B."/>
        </authorList>
    </citation>
    <scope>NUCLEOTIDE SEQUENCE [LARGE SCALE GENOMIC DNA]</scope>
    <source>
        <strain evidence="1 2">1_3_50AFAA</strain>
    </source>
</reference>
<accession>A0A096BC40</accession>
<protein>
    <submittedName>
        <fullName evidence="1">Uncharacterized protein</fullName>
    </submittedName>
</protein>
<keyword evidence="2" id="KW-1185">Reference proteome</keyword>
<sequence>MSMIRLELSNRDYNTIAEALLESALDWEHAADELGRLHQFCARTGDPAYGAKLARLDREQYRHRRLARRRRAVLERLQKQKEAESC</sequence>